<evidence type="ECO:0000256" key="1">
    <source>
        <dbReference type="ARBA" id="ARBA00004613"/>
    </source>
</evidence>
<dbReference type="InterPro" id="IPR051238">
    <property type="entry name" value="GDSL_esterase/lipase"/>
</dbReference>
<evidence type="ECO:0000313" key="9">
    <source>
        <dbReference type="EMBL" id="KAA3456138.1"/>
    </source>
</evidence>
<dbReference type="PANTHER" id="PTHR45650:SF24">
    <property type="entry name" value="GDSL ESTERASE_LIPASE 7-LIKE"/>
    <property type="match status" value="1"/>
</dbReference>
<keyword evidence="7" id="KW-0443">Lipid metabolism</keyword>
<dbReference type="Proteomes" id="UP000325315">
    <property type="component" value="Unassembled WGS sequence"/>
</dbReference>
<gene>
    <name evidence="9" type="ORF">EPI10_019087</name>
</gene>
<evidence type="ECO:0000256" key="2">
    <source>
        <dbReference type="ARBA" id="ARBA00008668"/>
    </source>
</evidence>
<feature type="chain" id="PRO_5022989638" evidence="8">
    <location>
        <begin position="22"/>
        <end position="437"/>
    </location>
</feature>
<comment type="caution">
    <text evidence="9">The sequence shown here is derived from an EMBL/GenBank/DDBJ whole genome shotgun (WGS) entry which is preliminary data.</text>
</comment>
<comment type="similarity">
    <text evidence="2">Belongs to the 'GDSL' lipolytic enzyme family.</text>
</comment>
<dbReference type="GO" id="GO:0016042">
    <property type="term" value="P:lipid catabolic process"/>
    <property type="evidence" value="ECO:0007669"/>
    <property type="project" value="UniProtKB-KW"/>
</dbReference>
<sequence length="437" mass="49371">MVKLHLWVFIILIYLLEFGYGDVIEVPPLNINQKDLMKHLSIVDIKIALPAIYVFDDSFVDNGNNKAILGNKDAIGGGYLPFGIDFDGKPTGRVTNGRIGIDFIATVAGLPYPPPIEKTIRTGVNYASGASRLLPQNGHFLHKYVINFFQQVDLFENSTMEDLKSTFDSPEGFIQYLSKSLFFIHHAGNDLGLTFEAEMEKKYSIDKYAELLIEEFSKQLKRLYTLGARKFFVSNVSPLGCSPFNINTKNHSGPCVEEINNRVSVYNNLLPGLWAKLQSTLPGSNFVLGDIYKVFQDVFEMPRSYGFKDVNTSCCVDNNGTRIQVCAPNIAPCKDRKNRVFFDPFHLSETMHFLWARRFLKDSSRKLGRGGFKKISRGNMTQKWACLSGLEEPLRASACDTTSRVQGPRFEQRGKQIKEFYFAARSKRGGRQWGTKG</sequence>
<dbReference type="PANTHER" id="PTHR45650">
    <property type="entry name" value="GDSL-LIKE LIPASE/ACYLHYDROLASE-RELATED"/>
    <property type="match status" value="1"/>
</dbReference>
<dbReference type="AlphaFoldDB" id="A0A5B6UFV1"/>
<evidence type="ECO:0000256" key="3">
    <source>
        <dbReference type="ARBA" id="ARBA00022525"/>
    </source>
</evidence>
<feature type="signal peptide" evidence="8">
    <location>
        <begin position="1"/>
        <end position="21"/>
    </location>
</feature>
<keyword evidence="3" id="KW-0964">Secreted</keyword>
<evidence type="ECO:0000256" key="4">
    <source>
        <dbReference type="ARBA" id="ARBA00022729"/>
    </source>
</evidence>
<keyword evidence="6" id="KW-0442">Lipid degradation</keyword>
<reference evidence="9" key="1">
    <citation type="submission" date="2019-08" db="EMBL/GenBank/DDBJ databases">
        <authorList>
            <person name="Liu F."/>
        </authorList>
    </citation>
    <scope>NUCLEOTIDE SEQUENCE [LARGE SCALE GENOMIC DNA]</scope>
    <source>
        <strain evidence="9">PA1801</strain>
        <tissue evidence="9">Leaf</tissue>
    </source>
</reference>
<protein>
    <submittedName>
        <fullName evidence="9">GDSL esterase/lipase 7-like</fullName>
    </submittedName>
</protein>
<dbReference type="InterPro" id="IPR035669">
    <property type="entry name" value="SGNH_plant_lipase-like"/>
</dbReference>
<name>A0A5B6UFV1_9ROSI</name>
<proteinExistence type="inferred from homology"/>
<evidence type="ECO:0000256" key="7">
    <source>
        <dbReference type="ARBA" id="ARBA00023098"/>
    </source>
</evidence>
<evidence type="ECO:0000313" key="10">
    <source>
        <dbReference type="Proteomes" id="UP000325315"/>
    </source>
</evidence>
<dbReference type="CDD" id="cd01837">
    <property type="entry name" value="SGNH_plant_lipase_like"/>
    <property type="match status" value="1"/>
</dbReference>
<organism evidence="9 10">
    <name type="scientific">Gossypium australe</name>
    <dbReference type="NCBI Taxonomy" id="47621"/>
    <lineage>
        <taxon>Eukaryota</taxon>
        <taxon>Viridiplantae</taxon>
        <taxon>Streptophyta</taxon>
        <taxon>Embryophyta</taxon>
        <taxon>Tracheophyta</taxon>
        <taxon>Spermatophyta</taxon>
        <taxon>Magnoliopsida</taxon>
        <taxon>eudicotyledons</taxon>
        <taxon>Gunneridae</taxon>
        <taxon>Pentapetalae</taxon>
        <taxon>rosids</taxon>
        <taxon>malvids</taxon>
        <taxon>Malvales</taxon>
        <taxon>Malvaceae</taxon>
        <taxon>Malvoideae</taxon>
        <taxon>Gossypium</taxon>
    </lineage>
</organism>
<dbReference type="InterPro" id="IPR001087">
    <property type="entry name" value="GDSL"/>
</dbReference>
<evidence type="ECO:0000256" key="8">
    <source>
        <dbReference type="SAM" id="SignalP"/>
    </source>
</evidence>
<dbReference type="EMBL" id="SMMG02000012">
    <property type="protein sequence ID" value="KAA3456138.1"/>
    <property type="molecule type" value="Genomic_DNA"/>
</dbReference>
<dbReference type="InterPro" id="IPR036514">
    <property type="entry name" value="SGNH_hydro_sf"/>
</dbReference>
<comment type="subcellular location">
    <subcellularLocation>
        <location evidence="1">Secreted</location>
    </subcellularLocation>
</comment>
<dbReference type="Pfam" id="PF00657">
    <property type="entry name" value="Lipase_GDSL"/>
    <property type="match status" value="1"/>
</dbReference>
<accession>A0A5B6UFV1</accession>
<dbReference type="GO" id="GO:0016788">
    <property type="term" value="F:hydrolase activity, acting on ester bonds"/>
    <property type="evidence" value="ECO:0007669"/>
    <property type="project" value="InterPro"/>
</dbReference>
<dbReference type="GO" id="GO:0005576">
    <property type="term" value="C:extracellular region"/>
    <property type="evidence" value="ECO:0007669"/>
    <property type="project" value="UniProtKB-SubCell"/>
</dbReference>
<evidence type="ECO:0000256" key="6">
    <source>
        <dbReference type="ARBA" id="ARBA00022963"/>
    </source>
</evidence>
<keyword evidence="4 8" id="KW-0732">Signal</keyword>
<evidence type="ECO:0000256" key="5">
    <source>
        <dbReference type="ARBA" id="ARBA00022801"/>
    </source>
</evidence>
<keyword evidence="5" id="KW-0378">Hydrolase</keyword>
<dbReference type="Gene3D" id="3.40.50.1110">
    <property type="entry name" value="SGNH hydrolase"/>
    <property type="match status" value="1"/>
</dbReference>
<dbReference type="OrthoDB" id="1530612at2759"/>
<keyword evidence="10" id="KW-1185">Reference proteome</keyword>